<reference evidence="1" key="2">
    <citation type="journal article" date="2015" name="Data Brief">
        <title>Shoot transcriptome of the giant reed, Arundo donax.</title>
        <authorList>
            <person name="Barrero R.A."/>
            <person name="Guerrero F.D."/>
            <person name="Moolhuijzen P."/>
            <person name="Goolsby J.A."/>
            <person name="Tidwell J."/>
            <person name="Bellgard S.E."/>
            <person name="Bellgard M.I."/>
        </authorList>
    </citation>
    <scope>NUCLEOTIDE SEQUENCE</scope>
    <source>
        <tissue evidence="1">Shoot tissue taken approximately 20 cm above the soil surface</tissue>
    </source>
</reference>
<reference evidence="1" key="1">
    <citation type="submission" date="2014-09" db="EMBL/GenBank/DDBJ databases">
        <authorList>
            <person name="Magalhaes I.L.F."/>
            <person name="Oliveira U."/>
            <person name="Santos F.R."/>
            <person name="Vidigal T.H.D.A."/>
            <person name="Brescovit A.D."/>
            <person name="Santos A.J."/>
        </authorList>
    </citation>
    <scope>NUCLEOTIDE SEQUENCE</scope>
    <source>
        <tissue evidence="1">Shoot tissue taken approximately 20 cm above the soil surface</tissue>
    </source>
</reference>
<dbReference type="AlphaFoldDB" id="A0A0A9A3D7"/>
<evidence type="ECO:0000313" key="1">
    <source>
        <dbReference type="EMBL" id="JAD46144.1"/>
    </source>
</evidence>
<dbReference type="EMBL" id="GBRH01251751">
    <property type="protein sequence ID" value="JAD46144.1"/>
    <property type="molecule type" value="Transcribed_RNA"/>
</dbReference>
<accession>A0A0A9A3D7</accession>
<proteinExistence type="predicted"/>
<protein>
    <submittedName>
        <fullName evidence="1">Uncharacterized protein</fullName>
    </submittedName>
</protein>
<organism evidence="1">
    <name type="scientific">Arundo donax</name>
    <name type="common">Giant reed</name>
    <name type="synonym">Donax arundinaceus</name>
    <dbReference type="NCBI Taxonomy" id="35708"/>
    <lineage>
        <taxon>Eukaryota</taxon>
        <taxon>Viridiplantae</taxon>
        <taxon>Streptophyta</taxon>
        <taxon>Embryophyta</taxon>
        <taxon>Tracheophyta</taxon>
        <taxon>Spermatophyta</taxon>
        <taxon>Magnoliopsida</taxon>
        <taxon>Liliopsida</taxon>
        <taxon>Poales</taxon>
        <taxon>Poaceae</taxon>
        <taxon>PACMAD clade</taxon>
        <taxon>Arundinoideae</taxon>
        <taxon>Arundineae</taxon>
        <taxon>Arundo</taxon>
    </lineage>
</organism>
<name>A0A0A9A3D7_ARUDO</name>
<sequence>MGRSISFMEIKKRYEMIINDKENTVSQLQ</sequence>